<feature type="domain" description="Methyltransferase type 11" evidence="1">
    <location>
        <begin position="30"/>
        <end position="131"/>
    </location>
</feature>
<gene>
    <name evidence="2" type="ORF">J2Z66_003164</name>
</gene>
<dbReference type="Pfam" id="PF08241">
    <property type="entry name" value="Methyltransf_11"/>
    <property type="match status" value="1"/>
</dbReference>
<keyword evidence="2" id="KW-0808">Transferase</keyword>
<dbReference type="EMBL" id="JAGGLB010000009">
    <property type="protein sequence ID" value="MBP1991557.1"/>
    <property type="molecule type" value="Genomic_DNA"/>
</dbReference>
<dbReference type="GO" id="GO:0008168">
    <property type="term" value="F:methyltransferase activity"/>
    <property type="evidence" value="ECO:0007669"/>
    <property type="project" value="UniProtKB-KW"/>
</dbReference>
<dbReference type="SUPFAM" id="SSF53335">
    <property type="entry name" value="S-adenosyl-L-methionine-dependent methyltransferases"/>
    <property type="match status" value="1"/>
</dbReference>
<dbReference type="CDD" id="cd02440">
    <property type="entry name" value="AdoMet_MTases"/>
    <property type="match status" value="1"/>
</dbReference>
<protein>
    <submittedName>
        <fullName evidence="2">SAM-dependent methyltransferase</fullName>
    </submittedName>
</protein>
<accession>A0ABS4IVD4</accession>
<evidence type="ECO:0000259" key="1">
    <source>
        <dbReference type="Pfam" id="PF08241"/>
    </source>
</evidence>
<proteinExistence type="predicted"/>
<keyword evidence="3" id="KW-1185">Reference proteome</keyword>
<sequence>MDLLEQLGDIDIYLFDQLLKGRITKNMQILDAGCGAGRNLIYLLRGGYEVYAVDRSEEAIQAVQRLAAKLAPGWSNERARVEAVENMSFAAESFDFVISSAVLHFARNEAHFMQMLQELWRVLKPGGYLFMRLASSIGIETKIKPVGEQRFQLPDGSTRFLVDEDMIVRITEELKGSLFEPIKTVQVAGQRCMTTWCVRK</sequence>
<reference evidence="2 3" key="1">
    <citation type="submission" date="2021-03" db="EMBL/GenBank/DDBJ databases">
        <title>Genomic Encyclopedia of Type Strains, Phase IV (KMG-IV): sequencing the most valuable type-strain genomes for metagenomic binning, comparative biology and taxonomic classification.</title>
        <authorList>
            <person name="Goeker M."/>
        </authorList>
    </citation>
    <scope>NUCLEOTIDE SEQUENCE [LARGE SCALE GENOMIC DNA]</scope>
    <source>
        <strain evidence="2 3">DSM 26048</strain>
    </source>
</reference>
<evidence type="ECO:0000313" key="3">
    <source>
        <dbReference type="Proteomes" id="UP001519287"/>
    </source>
</evidence>
<keyword evidence="2" id="KW-0489">Methyltransferase</keyword>
<dbReference type="PANTHER" id="PTHR43464">
    <property type="entry name" value="METHYLTRANSFERASE"/>
    <property type="match status" value="1"/>
</dbReference>
<dbReference type="GO" id="GO:0032259">
    <property type="term" value="P:methylation"/>
    <property type="evidence" value="ECO:0007669"/>
    <property type="project" value="UniProtKB-KW"/>
</dbReference>
<comment type="caution">
    <text evidence="2">The sequence shown here is derived from an EMBL/GenBank/DDBJ whole genome shotgun (WGS) entry which is preliminary data.</text>
</comment>
<dbReference type="Gene3D" id="3.40.50.150">
    <property type="entry name" value="Vaccinia Virus protein VP39"/>
    <property type="match status" value="1"/>
</dbReference>
<dbReference type="PANTHER" id="PTHR43464:SF23">
    <property type="entry name" value="JUVENILE HORMONE ACID O-METHYLTRANSFERASE"/>
    <property type="match status" value="1"/>
</dbReference>
<dbReference type="InterPro" id="IPR013216">
    <property type="entry name" value="Methyltransf_11"/>
</dbReference>
<dbReference type="RefSeq" id="WP_209972301.1">
    <property type="nucleotide sequence ID" value="NZ_JAGGLB010000009.1"/>
</dbReference>
<evidence type="ECO:0000313" key="2">
    <source>
        <dbReference type="EMBL" id="MBP1991557.1"/>
    </source>
</evidence>
<organism evidence="2 3">
    <name type="scientific">Paenibacillus eucommiae</name>
    <dbReference type="NCBI Taxonomy" id="1355755"/>
    <lineage>
        <taxon>Bacteria</taxon>
        <taxon>Bacillati</taxon>
        <taxon>Bacillota</taxon>
        <taxon>Bacilli</taxon>
        <taxon>Bacillales</taxon>
        <taxon>Paenibacillaceae</taxon>
        <taxon>Paenibacillus</taxon>
    </lineage>
</organism>
<dbReference type="Proteomes" id="UP001519287">
    <property type="component" value="Unassembled WGS sequence"/>
</dbReference>
<name>A0ABS4IVD4_9BACL</name>
<dbReference type="InterPro" id="IPR029063">
    <property type="entry name" value="SAM-dependent_MTases_sf"/>
</dbReference>